<dbReference type="InterPro" id="IPR006162">
    <property type="entry name" value="Ppantetheine_attach_site"/>
</dbReference>
<evidence type="ECO:0000259" key="4">
    <source>
        <dbReference type="PROSITE" id="PS50075"/>
    </source>
</evidence>
<dbReference type="Pfam" id="PF00550">
    <property type="entry name" value="PP-binding"/>
    <property type="match status" value="1"/>
</dbReference>
<dbReference type="NCBIfam" id="TIGR01733">
    <property type="entry name" value="AA-adenyl-dom"/>
    <property type="match status" value="1"/>
</dbReference>
<dbReference type="PANTHER" id="PTHR45527">
    <property type="entry name" value="NONRIBOSOMAL PEPTIDE SYNTHETASE"/>
    <property type="match status" value="1"/>
</dbReference>
<dbReference type="CDD" id="cd05930">
    <property type="entry name" value="A_NRPS"/>
    <property type="match status" value="1"/>
</dbReference>
<keyword evidence="8" id="KW-1185">Reference proteome</keyword>
<reference evidence="6 7" key="1">
    <citation type="journal article" date="2016" name="Nat. Commun.">
        <title>Microbial interactions lead to rapid micro-scale successions on model marine particles.</title>
        <authorList>
            <person name="Datta M.S."/>
            <person name="Sliwerska E."/>
            <person name="Gore J."/>
            <person name="Polz M.F."/>
            <person name="Cordero O.X."/>
        </authorList>
    </citation>
    <scope>NUCLEOTIDE SEQUENCE [LARGE SCALE GENOMIC DNA]</scope>
    <source>
        <strain evidence="6 7">4G03</strain>
    </source>
</reference>
<dbReference type="GO" id="GO:0005737">
    <property type="term" value="C:cytoplasm"/>
    <property type="evidence" value="ECO:0007669"/>
    <property type="project" value="TreeGrafter"/>
</dbReference>
<organism evidence="6 7">
    <name type="scientific">Tenacibaculum discolor</name>
    <dbReference type="NCBI Taxonomy" id="361581"/>
    <lineage>
        <taxon>Bacteria</taxon>
        <taxon>Pseudomonadati</taxon>
        <taxon>Bacteroidota</taxon>
        <taxon>Flavobacteriia</taxon>
        <taxon>Flavobacteriales</taxon>
        <taxon>Flavobacteriaceae</taxon>
        <taxon>Tenacibaculum</taxon>
    </lineage>
</organism>
<dbReference type="GO" id="GO:0031177">
    <property type="term" value="F:phosphopantetheine binding"/>
    <property type="evidence" value="ECO:0007669"/>
    <property type="project" value="TreeGrafter"/>
</dbReference>
<dbReference type="GO" id="GO:0043041">
    <property type="term" value="P:amino acid activation for nonribosomal peptide biosynthetic process"/>
    <property type="evidence" value="ECO:0007669"/>
    <property type="project" value="TreeGrafter"/>
</dbReference>
<gene>
    <name evidence="6" type="ORF">CSC81_14645</name>
    <name evidence="5" type="ORF">Q8W23_14515</name>
</gene>
<reference evidence="6" key="2">
    <citation type="submission" date="2017-10" db="EMBL/GenBank/DDBJ databases">
        <authorList>
            <person name="Enke T.N."/>
            <person name="Cordero O.X."/>
        </authorList>
    </citation>
    <scope>NUCLEOTIDE SEQUENCE</scope>
    <source>
        <strain evidence="6">4G03</strain>
    </source>
</reference>
<dbReference type="InterPro" id="IPR025110">
    <property type="entry name" value="AMP-bd_C"/>
</dbReference>
<dbReference type="EMBL" id="PDUU01000018">
    <property type="protein sequence ID" value="PHN96382.1"/>
    <property type="molecule type" value="Genomic_DNA"/>
</dbReference>
<name>A0A2G1BQR0_9FLAO</name>
<dbReference type="Proteomes" id="UP000222163">
    <property type="component" value="Unassembled WGS sequence"/>
</dbReference>
<comment type="caution">
    <text evidence="6">The sequence shown here is derived from an EMBL/GenBank/DDBJ whole genome shotgun (WGS) entry which is preliminary data.</text>
</comment>
<dbReference type="InterPro" id="IPR045851">
    <property type="entry name" value="AMP-bd_C_sf"/>
</dbReference>
<evidence type="ECO:0000313" key="8">
    <source>
        <dbReference type="Proteomes" id="UP001242342"/>
    </source>
</evidence>
<dbReference type="Pfam" id="PF00501">
    <property type="entry name" value="AMP-binding"/>
    <property type="match status" value="1"/>
</dbReference>
<sequence length="1478" mass="172491">MKLTLPQQDVYFEQLLYINEPIYNIGAKIVIDGPVKYEVLNRAYKRLINQHDAFRTKIFANEDQAFFEIQEGFEEDLMFLDLSSKVNANEEAIDYMENSFAVSFDLTKSELLHEFVLIKVSNTFYYLFSKYHHIITDGWGTSLMFKRLVKNYNELLDNNQILSCYPYSYKSFVKDDRLYENSEDFKKDEDYWINKFKRLPKRFLEKNKTNKRLNESKRKELCIKREIYTKLEKIAEANNCSTFHIILGVFYLYFSKKHEINDFAIGLPVLNRRKSVFKKTVGLFMGVSALRMMIDAEFTFEEFVKEIKLQLRKDYRHQRFPMGKIVQKLKAFEEKDRIYNVTLSYEKQDYADHFRNTSTSVIPMTHKSERVALAVYIREFDKNEDVKIDFDYNLNYFDNYSISQVVNHFEKLIYEVIENPKGKLYTFNFLTNKEEELLDSFNQTDIGYPKNQRFLSLIKERAKKSPNKVAVRDEYNSYSFKDLERLSDGIAESITQLNIEKSPIAVLMPRSAKMLVTFLGILKTGNSYIPLDPEFPEKRINYILEHSGTCYVFGTEGTKKENLAHSHYIDVEEFFIKENSLRVFKSKKVIDPNETAYIIYTSGSTGNPKGVEISHKSLLNFLISIRDNQNFTSNDILFSVTTQSFDISILEFYVPLISGASVYVANKRILNEPKSLKEKIKEVGTTVIQGTPSFYQLLFNSGWKGDRNIRVFCGGDLLSNKLTSKLLENFSEVWNMYGPTETTIWSSAKKIEKEDDANNIGKPINNTKFYILNKNLERVSIGALGSIYIGGDGLAKGYYKNKELSEKKFIRSPFKEEERIYETGDIGKWNKEGEILFQGRNDFQVKVRGYRIETGEIECKLNELENVKESAVLAKELENQESYLIAFVSLKKGIILDTKTIKEKLRETLPEYMIPSVIVNVEEFPLTPNKKIDRKKLLSLEIDNKITKEDIGTETEMTNKLKGYFRLVLGLKAEISLQESFFSLGGHSINAVRLASIIEKELNVSVSLKDIFKNPTIEKLSLFIENQKGKRVNKIPLTERKDNYPLTFPQYSIWLASQNEAISKAYNMNAVYEIFGEINKSALEFSFRKLIEKYEILRTNFIEIDGEPRQNISLEKKHKFYLEEKEIVEEGVNDFISDFVNREFKFEKDVLIRGIILNTLDKKYFIFSGHHLILDGWSMEVLIKEVLNDYKFNLKEGNSIQEKLSLQFKDYSVWYENMENQGTKERENYWRKYLNGYSWKSIIPQKNEIQPDFNKANEFSFKINLNLKKEIDNYLKINGLTFHSFLVGVFNILLCKLYNHKEVCIGVVNSGRGKAELNNQLGMFVKTLPQRTRIVGKEKLDSFLKEVQDDLLRGDTYQNLPKVVYKDLNFEVLIALQAPSFNYSNIEVTPTLTLKEYQVPSFYTRVPLLLNFIQGAEEITAKFEYNESIYEKSTIELLALRYKALIVNIVNNTGTIIDKLDTDLEFEKEPIIDIEFNF</sequence>
<accession>A0A2G1BQR0</accession>
<dbReference type="InterPro" id="IPR036736">
    <property type="entry name" value="ACP-like_sf"/>
</dbReference>
<dbReference type="GO" id="GO:0044550">
    <property type="term" value="P:secondary metabolite biosynthetic process"/>
    <property type="evidence" value="ECO:0007669"/>
    <property type="project" value="TreeGrafter"/>
</dbReference>
<dbReference type="InterPro" id="IPR000873">
    <property type="entry name" value="AMP-dep_synth/lig_dom"/>
</dbReference>
<dbReference type="SUPFAM" id="SSF56801">
    <property type="entry name" value="Acetyl-CoA synthetase-like"/>
    <property type="match status" value="1"/>
</dbReference>
<dbReference type="PROSITE" id="PS50075">
    <property type="entry name" value="CARRIER"/>
    <property type="match status" value="1"/>
</dbReference>
<evidence type="ECO:0000256" key="1">
    <source>
        <dbReference type="ARBA" id="ARBA00001957"/>
    </source>
</evidence>
<evidence type="ECO:0000313" key="7">
    <source>
        <dbReference type="Proteomes" id="UP000222163"/>
    </source>
</evidence>
<evidence type="ECO:0000313" key="5">
    <source>
        <dbReference type="EMBL" id="MDP2542688.1"/>
    </source>
</evidence>
<dbReference type="Gene3D" id="3.30.559.10">
    <property type="entry name" value="Chloramphenicol acetyltransferase-like domain"/>
    <property type="match status" value="2"/>
</dbReference>
<reference evidence="5 8" key="3">
    <citation type="submission" date="2023-07" db="EMBL/GenBank/DDBJ databases">
        <title>Genome content predicts the carbon catabolic preferences of heterotrophic bacteria.</title>
        <authorList>
            <person name="Gralka M."/>
        </authorList>
    </citation>
    <scope>NUCLEOTIDE SEQUENCE [LARGE SCALE GENOMIC DNA]</scope>
    <source>
        <strain evidence="5 8">4G03</strain>
    </source>
</reference>
<evidence type="ECO:0000256" key="3">
    <source>
        <dbReference type="ARBA" id="ARBA00022553"/>
    </source>
</evidence>
<dbReference type="InterPro" id="IPR009081">
    <property type="entry name" value="PP-bd_ACP"/>
</dbReference>
<dbReference type="Gene3D" id="3.30.559.30">
    <property type="entry name" value="Nonribosomal peptide synthetase, condensation domain"/>
    <property type="match status" value="2"/>
</dbReference>
<dbReference type="PROSITE" id="PS00012">
    <property type="entry name" value="PHOSPHOPANTETHEINE"/>
    <property type="match status" value="1"/>
</dbReference>
<evidence type="ECO:0000256" key="2">
    <source>
        <dbReference type="ARBA" id="ARBA00022450"/>
    </source>
</evidence>
<dbReference type="SUPFAM" id="SSF52777">
    <property type="entry name" value="CoA-dependent acyltransferases"/>
    <property type="match status" value="4"/>
</dbReference>
<dbReference type="Gene3D" id="3.40.50.980">
    <property type="match status" value="2"/>
</dbReference>
<dbReference type="InterPro" id="IPR010071">
    <property type="entry name" value="AA_adenyl_dom"/>
</dbReference>
<dbReference type="Proteomes" id="UP001242342">
    <property type="component" value="Unassembled WGS sequence"/>
</dbReference>
<dbReference type="PROSITE" id="PS00455">
    <property type="entry name" value="AMP_BINDING"/>
    <property type="match status" value="1"/>
</dbReference>
<dbReference type="InterPro" id="IPR023213">
    <property type="entry name" value="CAT-like_dom_sf"/>
</dbReference>
<dbReference type="GO" id="GO:0003824">
    <property type="term" value="F:catalytic activity"/>
    <property type="evidence" value="ECO:0007669"/>
    <property type="project" value="InterPro"/>
</dbReference>
<dbReference type="Gene3D" id="3.30.300.30">
    <property type="match status" value="1"/>
</dbReference>
<dbReference type="EMBL" id="JAUYVU010000013">
    <property type="protein sequence ID" value="MDP2542688.1"/>
    <property type="molecule type" value="Genomic_DNA"/>
</dbReference>
<keyword evidence="3" id="KW-0597">Phosphoprotein</keyword>
<dbReference type="Gene3D" id="2.30.38.10">
    <property type="entry name" value="Luciferase, Domain 3"/>
    <property type="match status" value="1"/>
</dbReference>
<comment type="cofactor">
    <cofactor evidence="1">
        <name>pantetheine 4'-phosphate</name>
        <dbReference type="ChEBI" id="CHEBI:47942"/>
    </cofactor>
</comment>
<dbReference type="PANTHER" id="PTHR45527:SF1">
    <property type="entry name" value="FATTY ACID SYNTHASE"/>
    <property type="match status" value="1"/>
</dbReference>
<dbReference type="InterPro" id="IPR001242">
    <property type="entry name" value="Condensation_dom"/>
</dbReference>
<evidence type="ECO:0000313" key="6">
    <source>
        <dbReference type="EMBL" id="PHN96382.1"/>
    </source>
</evidence>
<keyword evidence="2" id="KW-0596">Phosphopantetheine</keyword>
<dbReference type="RefSeq" id="WP_099216493.1">
    <property type="nucleotide sequence ID" value="NZ_JAUYVU010000013.1"/>
</dbReference>
<dbReference type="SUPFAM" id="SSF47336">
    <property type="entry name" value="ACP-like"/>
    <property type="match status" value="1"/>
</dbReference>
<dbReference type="Pfam" id="PF13193">
    <property type="entry name" value="AMP-binding_C"/>
    <property type="match status" value="1"/>
</dbReference>
<dbReference type="InterPro" id="IPR020845">
    <property type="entry name" value="AMP-binding_CS"/>
</dbReference>
<proteinExistence type="predicted"/>
<dbReference type="Pfam" id="PF00668">
    <property type="entry name" value="Condensation"/>
    <property type="match status" value="2"/>
</dbReference>
<feature type="domain" description="Carrier" evidence="4">
    <location>
        <begin position="952"/>
        <end position="1028"/>
    </location>
</feature>
<protein>
    <submittedName>
        <fullName evidence="6">Non-ribosomal peptide synthetase</fullName>
    </submittedName>
</protein>
<dbReference type="Gene3D" id="1.10.1200.10">
    <property type="entry name" value="ACP-like"/>
    <property type="match status" value="1"/>
</dbReference>